<gene>
    <name evidence="3" type="ORF">AALO17_10020</name>
</gene>
<dbReference type="SUPFAM" id="SSF46785">
    <property type="entry name" value="Winged helix' DNA-binding domain"/>
    <property type="match status" value="1"/>
</dbReference>
<dbReference type="OrthoDB" id="3231996at2"/>
<accession>A0A140DU09</accession>
<dbReference type="InterPro" id="IPR000835">
    <property type="entry name" value="HTH_MarR-typ"/>
</dbReference>
<dbReference type="InterPro" id="IPR036390">
    <property type="entry name" value="WH_DNA-bd_sf"/>
</dbReference>
<dbReference type="Gene3D" id="1.10.10.10">
    <property type="entry name" value="Winged helix-like DNA-binding domain superfamily/Winged helix DNA-binding domain"/>
    <property type="match status" value="1"/>
</dbReference>
<keyword evidence="4" id="KW-1185">Reference proteome</keyword>
<dbReference type="Proteomes" id="UP000069771">
    <property type="component" value="Chromosome"/>
</dbReference>
<evidence type="ECO:0000256" key="1">
    <source>
        <dbReference type="SAM" id="MobiDB-lite"/>
    </source>
</evidence>
<dbReference type="GeneID" id="78477781"/>
<feature type="domain" description="HTH marR-type" evidence="2">
    <location>
        <begin position="29"/>
        <end position="83"/>
    </location>
</feature>
<dbReference type="STRING" id="1702221.AALO17_10020"/>
<feature type="region of interest" description="Disordered" evidence="1">
    <location>
        <begin position="135"/>
        <end position="164"/>
    </location>
</feature>
<proteinExistence type="predicted"/>
<evidence type="ECO:0000313" key="4">
    <source>
        <dbReference type="Proteomes" id="UP000069771"/>
    </source>
</evidence>
<evidence type="ECO:0000259" key="2">
    <source>
        <dbReference type="Pfam" id="PF12802"/>
    </source>
</evidence>
<dbReference type="RefSeq" id="WP_067556108.1">
    <property type="nucleotide sequence ID" value="NZ_CAMTBT010000023.1"/>
</dbReference>
<dbReference type="EMBL" id="CP011391">
    <property type="protein sequence ID" value="AMK54136.1"/>
    <property type="molecule type" value="Genomic_DNA"/>
</dbReference>
<dbReference type="InterPro" id="IPR036388">
    <property type="entry name" value="WH-like_DNA-bd_sf"/>
</dbReference>
<organism evidence="3 4">
    <name type="scientific">Faecalibaculum rodentium</name>
    <dbReference type="NCBI Taxonomy" id="1702221"/>
    <lineage>
        <taxon>Bacteria</taxon>
        <taxon>Bacillati</taxon>
        <taxon>Bacillota</taxon>
        <taxon>Erysipelotrichia</taxon>
        <taxon>Erysipelotrichales</taxon>
        <taxon>Erysipelotrichaceae</taxon>
        <taxon>Faecalibaculum</taxon>
    </lineage>
</organism>
<dbReference type="AlphaFoldDB" id="A0A140DU09"/>
<feature type="compositionally biased region" description="Basic and acidic residues" evidence="1">
    <location>
        <begin position="152"/>
        <end position="164"/>
    </location>
</feature>
<sequence>MQTARLNNRLSLSFNAMDHIYRQPALQAGMSDSVFRTLCLLWNSPVPLASAQLVQYGGLPKQTVSSALAAMRRDGYVVQEHTRGPISLSVHGRSVCSAIFSQVQDTEYRVLEAMGAEKAESFVALFEEYAALSGQLERDSDPAQSGFRRQPRHGDAEAGKEIRV</sequence>
<name>A0A140DU09_9FIRM</name>
<dbReference type="GO" id="GO:0003700">
    <property type="term" value="F:DNA-binding transcription factor activity"/>
    <property type="evidence" value="ECO:0007669"/>
    <property type="project" value="InterPro"/>
</dbReference>
<reference evidence="3 4" key="1">
    <citation type="journal article" date="2016" name="Gut Pathog.">
        <title>Whole genome sequencing of "Faecalibaculum rodentium" ALO17, isolated from C57BL/6J laboratory mouse feces.</title>
        <authorList>
            <person name="Lim S."/>
            <person name="Chang D.H."/>
            <person name="Ahn S."/>
            <person name="Kim B.C."/>
        </authorList>
    </citation>
    <scope>NUCLEOTIDE SEQUENCE [LARGE SCALE GENOMIC DNA]</scope>
    <source>
        <strain evidence="3 4">Alo17</strain>
    </source>
</reference>
<evidence type="ECO:0000313" key="3">
    <source>
        <dbReference type="EMBL" id="AMK54136.1"/>
    </source>
</evidence>
<protein>
    <recommendedName>
        <fullName evidence="2">HTH marR-type domain-containing protein</fullName>
    </recommendedName>
</protein>
<dbReference type="KEGG" id="fro:AALO17_10020"/>
<dbReference type="Pfam" id="PF12802">
    <property type="entry name" value="MarR_2"/>
    <property type="match status" value="1"/>
</dbReference>